<protein>
    <submittedName>
        <fullName evidence="1">Uncharacterized protein</fullName>
    </submittedName>
</protein>
<proteinExistence type="predicted"/>
<reference evidence="1" key="1">
    <citation type="submission" date="2020-11" db="EMBL/GenBank/DDBJ databases">
        <title>Carbohydrate-dependent, anaerobic sulfur respiration: A novel catabolism in halophilic archaea.</title>
        <authorList>
            <person name="Sorokin D.Y."/>
            <person name="Messina E."/>
            <person name="Smedile F."/>
            <person name="La Cono V."/>
            <person name="Hallsworth J.E."/>
            <person name="Yakimov M.M."/>
        </authorList>
    </citation>
    <scope>NUCLEOTIDE SEQUENCE</scope>
    <source>
        <strain evidence="1">HSR-Bgl</strain>
    </source>
</reference>
<dbReference type="Proteomes" id="UP000663305">
    <property type="component" value="Chromosome"/>
</dbReference>
<name>A0A897NJJ1_9EURY</name>
<sequence>MVCVKNGDRNLGILGTHLLQDIQSVHPQHIVIATGAVEIIRIEPVEPVSGAGFGDYFDQLIFTVENCGRESNE</sequence>
<accession>A0A897NJJ1</accession>
<organism evidence="1 2">
    <name type="scientific">Halapricum desulfuricans</name>
    <dbReference type="NCBI Taxonomy" id="2841257"/>
    <lineage>
        <taxon>Archaea</taxon>
        <taxon>Methanobacteriati</taxon>
        <taxon>Methanobacteriota</taxon>
        <taxon>Stenosarchaea group</taxon>
        <taxon>Halobacteria</taxon>
        <taxon>Halobacteriales</taxon>
        <taxon>Haloarculaceae</taxon>
        <taxon>Halapricum</taxon>
    </lineage>
</organism>
<evidence type="ECO:0000313" key="1">
    <source>
        <dbReference type="EMBL" id="QSG12481.1"/>
    </source>
</evidence>
<dbReference type="EMBL" id="CP064789">
    <property type="protein sequence ID" value="QSG12481.1"/>
    <property type="molecule type" value="Genomic_DNA"/>
</dbReference>
<gene>
    <name evidence="1" type="ORF">HSBGL_2072</name>
</gene>
<dbReference type="AlphaFoldDB" id="A0A897NJJ1"/>
<evidence type="ECO:0000313" key="2">
    <source>
        <dbReference type="Proteomes" id="UP000663305"/>
    </source>
</evidence>